<dbReference type="Proteomes" id="UP000310689">
    <property type="component" value="Unassembled WGS sequence"/>
</dbReference>
<evidence type="ECO:0000313" key="4">
    <source>
        <dbReference type="Proteomes" id="UP000310689"/>
    </source>
</evidence>
<dbReference type="AlphaFoldDB" id="A0A4T0EBN3"/>
<evidence type="ECO:0000313" key="3">
    <source>
        <dbReference type="Proteomes" id="UP000306954"/>
    </source>
</evidence>
<dbReference type="CDD" id="cd10527">
    <property type="entry name" value="SET_LSMT"/>
    <property type="match status" value="1"/>
</dbReference>
<dbReference type="InterPro" id="IPR050600">
    <property type="entry name" value="SETD3_SETD6_MTase"/>
</dbReference>
<protein>
    <submittedName>
        <fullName evidence="1">Uncharacterized protein</fullName>
    </submittedName>
</protein>
<organism evidence="1 3">
    <name type="scientific">Wallemia ichthyophaga</name>
    <dbReference type="NCBI Taxonomy" id="245174"/>
    <lineage>
        <taxon>Eukaryota</taxon>
        <taxon>Fungi</taxon>
        <taxon>Dikarya</taxon>
        <taxon>Basidiomycota</taxon>
        <taxon>Wallemiomycotina</taxon>
        <taxon>Wallemiomycetes</taxon>
        <taxon>Wallemiales</taxon>
        <taxon>Wallemiaceae</taxon>
        <taxon>Wallemia</taxon>
    </lineage>
</organism>
<dbReference type="EMBL" id="SPOF01000024">
    <property type="protein sequence ID" value="TIB11391.1"/>
    <property type="molecule type" value="Genomic_DNA"/>
</dbReference>
<reference evidence="3 4" key="1">
    <citation type="submission" date="2019-03" db="EMBL/GenBank/DDBJ databases">
        <title>Sequencing 23 genomes of Wallemia ichthyophaga.</title>
        <authorList>
            <person name="Gostincar C."/>
        </authorList>
    </citation>
    <scope>NUCLEOTIDE SEQUENCE [LARGE SCALE GENOMIC DNA]</scope>
    <source>
        <strain evidence="2 4">EXF-6200</strain>
        <strain evidence="1 3">EXF-8621</strain>
    </source>
</reference>
<proteinExistence type="predicted"/>
<dbReference type="GO" id="GO:0005634">
    <property type="term" value="C:nucleus"/>
    <property type="evidence" value="ECO:0007669"/>
    <property type="project" value="TreeGrafter"/>
</dbReference>
<dbReference type="OrthoDB" id="441812at2759"/>
<dbReference type="GO" id="GO:0016279">
    <property type="term" value="F:protein-lysine N-methyltransferase activity"/>
    <property type="evidence" value="ECO:0007669"/>
    <property type="project" value="TreeGrafter"/>
</dbReference>
<dbReference type="EMBL" id="SPOI01000089">
    <property type="protein sequence ID" value="TIB37876.1"/>
    <property type="molecule type" value="Genomic_DNA"/>
</dbReference>
<comment type="caution">
    <text evidence="1">The sequence shown here is derived from an EMBL/GenBank/DDBJ whole genome shotgun (WGS) entry which is preliminary data.</text>
</comment>
<dbReference type="Proteomes" id="UP000306954">
    <property type="component" value="Unassembled WGS sequence"/>
</dbReference>
<dbReference type="InterPro" id="IPR046341">
    <property type="entry name" value="SET_dom_sf"/>
</dbReference>
<evidence type="ECO:0000313" key="2">
    <source>
        <dbReference type="EMBL" id="TIB37876.1"/>
    </source>
</evidence>
<gene>
    <name evidence="2" type="ORF">E3P86_02023</name>
    <name evidence="1" type="ORF">E3P90_02430</name>
</gene>
<dbReference type="Gene3D" id="3.90.1410.10">
    <property type="entry name" value="set domain protein methyltransferase, domain 1"/>
    <property type="match status" value="1"/>
</dbReference>
<name>A0A4T0EBN3_WALIC</name>
<dbReference type="SUPFAM" id="SSF82199">
    <property type="entry name" value="SET domain"/>
    <property type="match status" value="1"/>
</dbReference>
<dbReference type="PANTHER" id="PTHR13271:SF34">
    <property type="entry name" value="N-LYSINE METHYLTRANSFERASE SETD6"/>
    <property type="match status" value="1"/>
</dbReference>
<evidence type="ECO:0000313" key="1">
    <source>
        <dbReference type="EMBL" id="TIB11391.1"/>
    </source>
</evidence>
<dbReference type="PANTHER" id="PTHR13271">
    <property type="entry name" value="UNCHARACTERIZED PUTATIVE METHYLTRANSFERASE"/>
    <property type="match status" value="1"/>
</dbReference>
<sequence length="394" mass="44035">MNSRRSCLLSWCESNGVDLDGRLDISDEKILSNDFILKDSVVARIPKDSLLTLKTSTISTQLSQIPLTHVVALSFALVFEIQSANQSKWHLYIQSLPLTPPDIASLWPLTPEMAGTELCKRYSMLNSHQGIRGRQTKQKLKDTFDAHASTLNITSTFEAFLYAYAITSSRLFQVDTHHQVGLVPVADLFNHLEEPTVAIESDLVVCDCCGWLNGCIQSPNTDYLTTPPQTLDIVTTHTTQPAEELFNSYGDSLDNVDLAIEYGFVLEANDSDRVTFDAIPPIYTVQTLQDDDQDLFVAHPDAFIDSQARVSLGLFGVCDTDVLNLIVLAYQQSETITDGYLRQLIQQLLQRIDERLGEYPPQVDTKAANPLLMQMRNDELGLLQTAKMRFDGLL</sequence>
<accession>A0A4T0EBN3</accession>